<dbReference type="AlphaFoldDB" id="A0A1L7AAZ8"/>
<reference evidence="6 8" key="1">
    <citation type="submission" date="2016-05" db="EMBL/GenBank/DDBJ databases">
        <title>Complete Genome and Methylome Analysis of Psychrotrophic Bacterial Isolates from Antarctic Lake Untersee.</title>
        <authorList>
            <person name="Fomenkov A."/>
            <person name="Akimov V.N."/>
            <person name="Vasilyeva L.V."/>
            <person name="Andersen D."/>
            <person name="Vincze T."/>
            <person name="Roberts R.J."/>
        </authorList>
    </citation>
    <scope>NUCLEOTIDE SEQUENCE [LARGE SCALE GENOMIC DNA]</scope>
    <source>
        <strain evidence="6 8">U14-5</strain>
    </source>
</reference>
<dbReference type="Gene3D" id="3.40.50.300">
    <property type="entry name" value="P-loop containing nucleotide triphosphate hydrolases"/>
    <property type="match status" value="1"/>
</dbReference>
<evidence type="ECO:0000313" key="6">
    <source>
        <dbReference type="EMBL" id="APT55890.1"/>
    </source>
</evidence>
<evidence type="ECO:0000259" key="5">
    <source>
        <dbReference type="PROSITE" id="PS50893"/>
    </source>
</evidence>
<dbReference type="GO" id="GO:0022857">
    <property type="term" value="F:transmembrane transporter activity"/>
    <property type="evidence" value="ECO:0007669"/>
    <property type="project" value="InterPro"/>
</dbReference>
<dbReference type="Proteomes" id="UP001258945">
    <property type="component" value="Unassembled WGS sequence"/>
</dbReference>
<dbReference type="SMART" id="SM00382">
    <property type="entry name" value="AAA"/>
    <property type="match status" value="1"/>
</dbReference>
<accession>A0A1L7AAZ8</accession>
<gene>
    <name evidence="6" type="ORF">RGI145_00925</name>
    <name evidence="7" type="ORF">RQ831_05325</name>
</gene>
<keyword evidence="1" id="KW-0813">Transport</keyword>
<proteinExistence type="predicted"/>
<dbReference type="InterPro" id="IPR003439">
    <property type="entry name" value="ABC_transporter-like_ATP-bd"/>
</dbReference>
<sequence>MSRLTLDRLSKHYGPTVAVDEVSLDIPQGEMVVLLGPSGCGKTTTLRMVAGFIQASGGDVRLDGQSILALPPHRREMGIVFQSYALFPHLTVARNIAFGLEMRGVPAAERKARVEQMLGLARLEALADRLPRQLSGGQQQRVALARALAIQPRVLLLDEPLSNLDAALRGDVGRDIRLLQRESNLTTIMVTHDQDEAMAMADRLVVMKDGKVQQTGTQEDLYERPATPFVAGFIGRSNMLEGRLDASGAVMEAEGTALRLAGRYAGSGACTLALRPERLSIREDGEGGAGEVRGVVELANYLGPVREHLVRLGTGARVLVRDPTSQPGRLHAAGTAVTLGWDHAAERLFDAKGAPLPSQRPETAETRWNANA</sequence>
<dbReference type="InterPro" id="IPR050093">
    <property type="entry name" value="ABC_SmlMolc_Importer"/>
</dbReference>
<evidence type="ECO:0000313" key="7">
    <source>
        <dbReference type="EMBL" id="MDT8330466.1"/>
    </source>
</evidence>
<evidence type="ECO:0000256" key="1">
    <source>
        <dbReference type="ARBA" id="ARBA00022448"/>
    </source>
</evidence>
<dbReference type="PROSITE" id="PS50893">
    <property type="entry name" value="ABC_TRANSPORTER_2"/>
    <property type="match status" value="1"/>
</dbReference>
<name>A0A1L7AAZ8_9PROT</name>
<dbReference type="InterPro" id="IPR008995">
    <property type="entry name" value="Mo/tungstate-bd_C_term_dom"/>
</dbReference>
<dbReference type="SUPFAM" id="SSF50331">
    <property type="entry name" value="MOP-like"/>
    <property type="match status" value="1"/>
</dbReference>
<feature type="region of interest" description="Disordered" evidence="4">
    <location>
        <begin position="352"/>
        <end position="372"/>
    </location>
</feature>
<dbReference type="PANTHER" id="PTHR42781:SF4">
    <property type="entry name" value="SPERMIDINE_PUTRESCINE IMPORT ATP-BINDING PROTEIN POTA"/>
    <property type="match status" value="1"/>
</dbReference>
<evidence type="ECO:0000313" key="8">
    <source>
        <dbReference type="Proteomes" id="UP000185494"/>
    </source>
</evidence>
<dbReference type="RefSeq" id="WP_075796857.1">
    <property type="nucleotide sequence ID" value="NZ_CP015583.1"/>
</dbReference>
<dbReference type="KEGG" id="rgi:RGI145_00925"/>
<reference evidence="7 9" key="2">
    <citation type="journal article" date="2019" name="Microb. Pathog.">
        <title>Comparison of VITEK 2, MALDI-TOF MS, 16S rRNA gene sequencing, and whole-genome sequencing for identification of Roseomonas mucosa.</title>
        <authorList>
            <person name="Rudolph W.W."/>
            <person name="Gunzer F."/>
            <person name="Trauth M."/>
            <person name="Bunk B."/>
            <person name="Bigge R."/>
            <person name="Schrottner P."/>
        </authorList>
    </citation>
    <scope>NUCLEOTIDE SEQUENCE [LARGE SCALE GENOMIC DNA]</scope>
    <source>
        <strain evidence="7 9">DSM 103800</strain>
    </source>
</reference>
<dbReference type="GO" id="GO:0016887">
    <property type="term" value="F:ATP hydrolysis activity"/>
    <property type="evidence" value="ECO:0007669"/>
    <property type="project" value="InterPro"/>
</dbReference>
<evidence type="ECO:0000256" key="4">
    <source>
        <dbReference type="SAM" id="MobiDB-lite"/>
    </source>
</evidence>
<evidence type="ECO:0000256" key="3">
    <source>
        <dbReference type="ARBA" id="ARBA00022840"/>
    </source>
</evidence>
<dbReference type="Pfam" id="PF08402">
    <property type="entry name" value="TOBE_2"/>
    <property type="match status" value="1"/>
</dbReference>
<dbReference type="InterPro" id="IPR017871">
    <property type="entry name" value="ABC_transporter-like_CS"/>
</dbReference>
<dbReference type="FunFam" id="3.40.50.300:FF:000425">
    <property type="entry name" value="Probable ABC transporter, ATP-binding subunit"/>
    <property type="match status" value="1"/>
</dbReference>
<dbReference type="GO" id="GO:0043190">
    <property type="term" value="C:ATP-binding cassette (ABC) transporter complex"/>
    <property type="evidence" value="ECO:0007669"/>
    <property type="project" value="InterPro"/>
</dbReference>
<dbReference type="PROSITE" id="PS00211">
    <property type="entry name" value="ABC_TRANSPORTER_1"/>
    <property type="match status" value="1"/>
</dbReference>
<dbReference type="PANTHER" id="PTHR42781">
    <property type="entry name" value="SPERMIDINE/PUTRESCINE IMPORT ATP-BINDING PROTEIN POTA"/>
    <property type="match status" value="1"/>
</dbReference>
<evidence type="ECO:0000256" key="2">
    <source>
        <dbReference type="ARBA" id="ARBA00022741"/>
    </source>
</evidence>
<reference evidence="7" key="3">
    <citation type="submission" date="2023-09" db="EMBL/GenBank/DDBJ databases">
        <authorList>
            <person name="Schober I."/>
            <person name="Bunk B."/>
        </authorList>
    </citation>
    <scope>NUCLEOTIDE SEQUENCE</scope>
    <source>
        <strain evidence="7">DSM 103800</strain>
    </source>
</reference>
<dbReference type="InterPro" id="IPR013611">
    <property type="entry name" value="Transp-assoc_OB_typ2"/>
</dbReference>
<keyword evidence="3 6" id="KW-0067">ATP-binding</keyword>
<dbReference type="Gene3D" id="2.40.50.100">
    <property type="match status" value="1"/>
</dbReference>
<dbReference type="Pfam" id="PF00005">
    <property type="entry name" value="ABC_tran"/>
    <property type="match status" value="1"/>
</dbReference>
<evidence type="ECO:0000313" key="9">
    <source>
        <dbReference type="Proteomes" id="UP001258945"/>
    </source>
</evidence>
<dbReference type="STRING" id="257708.RGI145_00925"/>
<dbReference type="GO" id="GO:0015697">
    <property type="term" value="P:quaternary ammonium group transport"/>
    <property type="evidence" value="ECO:0007669"/>
    <property type="project" value="UniProtKB-ARBA"/>
</dbReference>
<dbReference type="Proteomes" id="UP000185494">
    <property type="component" value="Chromosome 1"/>
</dbReference>
<dbReference type="InterPro" id="IPR003593">
    <property type="entry name" value="AAA+_ATPase"/>
</dbReference>
<dbReference type="EMBL" id="CP015583">
    <property type="protein sequence ID" value="APT55890.1"/>
    <property type="molecule type" value="Genomic_DNA"/>
</dbReference>
<dbReference type="GO" id="GO:0005524">
    <property type="term" value="F:ATP binding"/>
    <property type="evidence" value="ECO:0007669"/>
    <property type="project" value="UniProtKB-KW"/>
</dbReference>
<keyword evidence="2" id="KW-0547">Nucleotide-binding</keyword>
<dbReference type="EMBL" id="JAVVDO010000005">
    <property type="protein sequence ID" value="MDT8330466.1"/>
    <property type="molecule type" value="Genomic_DNA"/>
</dbReference>
<feature type="domain" description="ABC transporter" evidence="5">
    <location>
        <begin position="4"/>
        <end position="234"/>
    </location>
</feature>
<dbReference type="InterPro" id="IPR027417">
    <property type="entry name" value="P-loop_NTPase"/>
</dbReference>
<organism evidence="6 8">
    <name type="scientific">Roseomonas gilardii</name>
    <dbReference type="NCBI Taxonomy" id="257708"/>
    <lineage>
        <taxon>Bacteria</taxon>
        <taxon>Pseudomonadati</taxon>
        <taxon>Pseudomonadota</taxon>
        <taxon>Alphaproteobacteria</taxon>
        <taxon>Acetobacterales</taxon>
        <taxon>Roseomonadaceae</taxon>
        <taxon>Roseomonas</taxon>
    </lineage>
</organism>
<protein>
    <submittedName>
        <fullName evidence="6 7">ABC transporter ATP-binding protein</fullName>
    </submittedName>
</protein>
<dbReference type="SUPFAM" id="SSF52540">
    <property type="entry name" value="P-loop containing nucleoside triphosphate hydrolases"/>
    <property type="match status" value="1"/>
</dbReference>
<keyword evidence="9" id="KW-1185">Reference proteome</keyword>